<keyword evidence="2" id="KW-1185">Reference proteome</keyword>
<evidence type="ECO:0000313" key="1">
    <source>
        <dbReference type="EMBL" id="ABW02445.1"/>
    </source>
</evidence>
<gene>
    <name evidence="1" type="ordered locus">Cmaq_1622</name>
</gene>
<dbReference type="STRING" id="397948.Cmaq_1622"/>
<dbReference type="KEGG" id="cma:Cmaq_1622"/>
<reference evidence="1 2" key="1">
    <citation type="submission" date="2007-10" db="EMBL/GenBank/DDBJ databases">
        <title>Complete sequence of Caldivirga maquilingensis IC-167.</title>
        <authorList>
            <consortium name="US DOE Joint Genome Institute"/>
            <person name="Copeland A."/>
            <person name="Lucas S."/>
            <person name="Lapidus A."/>
            <person name="Barry K."/>
            <person name="Glavina del Rio T."/>
            <person name="Dalin E."/>
            <person name="Tice H."/>
            <person name="Pitluck S."/>
            <person name="Saunders E."/>
            <person name="Brettin T."/>
            <person name="Bruce D."/>
            <person name="Detter J.C."/>
            <person name="Han C."/>
            <person name="Schmutz J."/>
            <person name="Larimer F."/>
            <person name="Land M."/>
            <person name="Hauser L."/>
            <person name="Kyrpides N."/>
            <person name="Ivanova N."/>
            <person name="Biddle J.F."/>
            <person name="Zhang Z."/>
            <person name="Fitz-Gibbon S.T."/>
            <person name="Lowe T.M."/>
            <person name="Saltikov C."/>
            <person name="House C.H."/>
            <person name="Richardson P."/>
        </authorList>
    </citation>
    <scope>NUCLEOTIDE SEQUENCE [LARGE SCALE GENOMIC DNA]</scope>
    <source>
        <strain evidence="2">ATCC 700844 / DSM 13496 / JCM 10307 / IC-167</strain>
    </source>
</reference>
<evidence type="ECO:0008006" key="3">
    <source>
        <dbReference type="Google" id="ProtNLM"/>
    </source>
</evidence>
<sequence length="420" mass="46735">MVSVQDVVEESPVADVHNHLNPRSLSPSGFQDVLLYHYIVTELRSAGAPLGFGEVKGFNELKPIIPYFRRIRNTATHWGLMRILNDLYGLRVSGINEGNVNDVVKAIESVKGNEDRAVKVIRDSSRVRKSVLTLNPLEPLPEYDESLFTGALRLDPLLPDINPQSINKLSKTYGISISNPNDIDEALARLFKRFKGHVVAVTLNLQPDESFITLKPSGSQIQPYLGTLTKGGVVNPSGRDLVASYLLRRILDNAGENGLVVQVMLGAKRPVPGASPPDYAVTLFNQQQLMQVMLLASEYPNVKFDLIITEPLLNHAATVAAKNYPNIYLNGYWWYSMYHDVISSYIRIRLQMLPYTKIGGFFSDAYVADWVYGKVKLIKHVLALTLDDAVKAGYLSSDLAIEIAEAMLYSNQLELYGIKA</sequence>
<accession>A8M9X4</accession>
<dbReference type="Proteomes" id="UP000001137">
    <property type="component" value="Chromosome"/>
</dbReference>
<dbReference type="eggNOG" id="arCOG08625">
    <property type="taxonomic scope" value="Archaea"/>
</dbReference>
<dbReference type="OrthoDB" id="191513at2157"/>
<protein>
    <recommendedName>
        <fullName evidence="3">Amidohydrolase 2</fullName>
    </recommendedName>
</protein>
<dbReference type="Gene3D" id="1.10.2020.10">
    <property type="entry name" value="uronate isomerase, domain 2, chain A"/>
    <property type="match status" value="1"/>
</dbReference>
<dbReference type="HOGENOM" id="CLU_690464_0_0_2"/>
<dbReference type="EMBL" id="CP000852">
    <property type="protein sequence ID" value="ABW02445.1"/>
    <property type="molecule type" value="Genomic_DNA"/>
</dbReference>
<organism evidence="1 2">
    <name type="scientific">Caldivirga maquilingensis (strain ATCC 700844 / DSM 13496 / JCM 10307 / IC-167)</name>
    <dbReference type="NCBI Taxonomy" id="397948"/>
    <lineage>
        <taxon>Archaea</taxon>
        <taxon>Thermoproteota</taxon>
        <taxon>Thermoprotei</taxon>
        <taxon>Thermoproteales</taxon>
        <taxon>Thermoproteaceae</taxon>
        <taxon>Caldivirga</taxon>
    </lineage>
</organism>
<dbReference type="InterPro" id="IPR032466">
    <property type="entry name" value="Metal_Hydrolase"/>
</dbReference>
<name>A8M9X4_CALMQ</name>
<dbReference type="Gene3D" id="3.20.20.140">
    <property type="entry name" value="Metal-dependent hydrolases"/>
    <property type="match status" value="1"/>
</dbReference>
<dbReference type="GeneID" id="5708615"/>
<dbReference type="RefSeq" id="WP_012186664.1">
    <property type="nucleotide sequence ID" value="NC_009954.1"/>
</dbReference>
<dbReference type="AlphaFoldDB" id="A8M9X4"/>
<dbReference type="SUPFAM" id="SSF51556">
    <property type="entry name" value="Metallo-dependent hydrolases"/>
    <property type="match status" value="1"/>
</dbReference>
<evidence type="ECO:0000313" key="2">
    <source>
        <dbReference type="Proteomes" id="UP000001137"/>
    </source>
</evidence>
<proteinExistence type="predicted"/>